<sequence length="119" mass="13211">MAPHLLDDEDPDRLYTITRGRSRVDDRQLDLVTLVVAKAEATPGMQSEYVKILRLCSAPTSVVEISAELRLPVSVVRILVSDLLRDDLVTVRHPSTGRAQLQLPDVAFLKKVLVGLQNI</sequence>
<accession>A0ABY7B7G8</accession>
<name>A0ABY7B7G8_9PSEU</name>
<dbReference type="PANTHER" id="PTHR36221:SF1">
    <property type="entry name" value="DUF742 DOMAIN-CONTAINING PROTEIN"/>
    <property type="match status" value="1"/>
</dbReference>
<dbReference type="Pfam" id="PF05331">
    <property type="entry name" value="DUF742"/>
    <property type="match status" value="1"/>
</dbReference>
<dbReference type="EMBL" id="CP113836">
    <property type="protein sequence ID" value="WAL67889.1"/>
    <property type="molecule type" value="Genomic_DNA"/>
</dbReference>
<dbReference type="RefSeq" id="WP_268757984.1">
    <property type="nucleotide sequence ID" value="NZ_CP113836.1"/>
</dbReference>
<organism evidence="1 2">
    <name type="scientific">Amycolatopsis cynarae</name>
    <dbReference type="NCBI Taxonomy" id="2995223"/>
    <lineage>
        <taxon>Bacteria</taxon>
        <taxon>Bacillati</taxon>
        <taxon>Actinomycetota</taxon>
        <taxon>Actinomycetes</taxon>
        <taxon>Pseudonocardiales</taxon>
        <taxon>Pseudonocardiaceae</taxon>
        <taxon>Amycolatopsis</taxon>
    </lineage>
</organism>
<proteinExistence type="predicted"/>
<evidence type="ECO:0000313" key="2">
    <source>
        <dbReference type="Proteomes" id="UP001163203"/>
    </source>
</evidence>
<keyword evidence="2" id="KW-1185">Reference proteome</keyword>
<evidence type="ECO:0000313" key="1">
    <source>
        <dbReference type="EMBL" id="WAL67889.1"/>
    </source>
</evidence>
<reference evidence="1" key="1">
    <citation type="submission" date="2022-11" db="EMBL/GenBank/DDBJ databases">
        <authorList>
            <person name="Mo P."/>
        </authorList>
    </citation>
    <scope>NUCLEOTIDE SEQUENCE</scope>
    <source>
        <strain evidence="1">HUAS 11-8</strain>
    </source>
</reference>
<dbReference type="Proteomes" id="UP001163203">
    <property type="component" value="Chromosome"/>
</dbReference>
<protein>
    <submittedName>
        <fullName evidence="1">DUF742 domain-containing protein</fullName>
    </submittedName>
</protein>
<gene>
    <name evidence="1" type="ORF">ORV05_08995</name>
</gene>
<dbReference type="InterPro" id="IPR007995">
    <property type="entry name" value="DUF742"/>
</dbReference>
<dbReference type="PANTHER" id="PTHR36221">
    <property type="entry name" value="DUF742 DOMAIN-CONTAINING PROTEIN"/>
    <property type="match status" value="1"/>
</dbReference>